<evidence type="ECO:0000313" key="3">
    <source>
        <dbReference type="Proteomes" id="UP000244855"/>
    </source>
</evidence>
<protein>
    <submittedName>
        <fullName evidence="2">Uncharacterized protein</fullName>
    </submittedName>
</protein>
<proteinExistence type="predicted"/>
<dbReference type="OrthoDB" id="3762642at2759"/>
<accession>A0A2V1CXH6</accession>
<evidence type="ECO:0000313" key="2">
    <source>
        <dbReference type="EMBL" id="PVH90436.1"/>
    </source>
</evidence>
<feature type="region of interest" description="Disordered" evidence="1">
    <location>
        <begin position="128"/>
        <end position="149"/>
    </location>
</feature>
<dbReference type="STRING" id="97972.A0A2V1CXH6"/>
<dbReference type="EMBL" id="KZ806313">
    <property type="protein sequence ID" value="PVH90436.1"/>
    <property type="molecule type" value="Genomic_DNA"/>
</dbReference>
<organism evidence="2 3">
    <name type="scientific">Periconia macrospinosa</name>
    <dbReference type="NCBI Taxonomy" id="97972"/>
    <lineage>
        <taxon>Eukaryota</taxon>
        <taxon>Fungi</taxon>
        <taxon>Dikarya</taxon>
        <taxon>Ascomycota</taxon>
        <taxon>Pezizomycotina</taxon>
        <taxon>Dothideomycetes</taxon>
        <taxon>Pleosporomycetidae</taxon>
        <taxon>Pleosporales</taxon>
        <taxon>Massarineae</taxon>
        <taxon>Periconiaceae</taxon>
        <taxon>Periconia</taxon>
    </lineage>
</organism>
<sequence length="182" mass="21161">MFGSDPIYNDDNMEKYIKRTMKGVQPQDSPREAIHRIRSVVGAFRYTQEKEVAKIFKDEKVRIGIVIDGIDKNLPKTPRMAGTTKYTPWKTLGLGAKWDVYMDGVFKTAKDKGAKFVEDNIKRLKDEYTSQRAKDAAKDDPKKTPKERNEIAEWAKLREDVEKIIPKLEVEWNKAKGWNKPW</sequence>
<reference evidence="2 3" key="1">
    <citation type="journal article" date="2018" name="Sci. Rep.">
        <title>Comparative genomics provides insights into the lifestyle and reveals functional heterogeneity of dark septate endophytic fungi.</title>
        <authorList>
            <person name="Knapp D.G."/>
            <person name="Nemeth J.B."/>
            <person name="Barry K."/>
            <person name="Hainaut M."/>
            <person name="Henrissat B."/>
            <person name="Johnson J."/>
            <person name="Kuo A."/>
            <person name="Lim J.H.P."/>
            <person name="Lipzen A."/>
            <person name="Nolan M."/>
            <person name="Ohm R.A."/>
            <person name="Tamas L."/>
            <person name="Grigoriev I.V."/>
            <person name="Spatafora J.W."/>
            <person name="Nagy L.G."/>
            <person name="Kovacs G.M."/>
        </authorList>
    </citation>
    <scope>NUCLEOTIDE SEQUENCE [LARGE SCALE GENOMIC DNA]</scope>
    <source>
        <strain evidence="2 3">DSE2036</strain>
    </source>
</reference>
<name>A0A2V1CXH6_9PLEO</name>
<keyword evidence="3" id="KW-1185">Reference proteome</keyword>
<evidence type="ECO:0000256" key="1">
    <source>
        <dbReference type="SAM" id="MobiDB-lite"/>
    </source>
</evidence>
<dbReference type="AlphaFoldDB" id="A0A2V1CXH6"/>
<dbReference type="Proteomes" id="UP000244855">
    <property type="component" value="Unassembled WGS sequence"/>
</dbReference>
<gene>
    <name evidence="2" type="ORF">DM02DRAFT_22311</name>
</gene>